<evidence type="ECO:0000256" key="1">
    <source>
        <dbReference type="SAM" id="Phobius"/>
    </source>
</evidence>
<evidence type="ECO:0000313" key="2">
    <source>
        <dbReference type="EMBL" id="SQD93329.1"/>
    </source>
</evidence>
<gene>
    <name evidence="2" type="ORF">BARAN1_1307</name>
</gene>
<dbReference type="EMBL" id="LS483254">
    <property type="protein sequence ID" value="SQD93329.1"/>
    <property type="molecule type" value="Genomic_DNA"/>
</dbReference>
<keyword evidence="1" id="KW-0812">Transmembrane</keyword>
<name>A0A2X3L2F5_9BACT</name>
<keyword evidence="1" id="KW-1133">Transmembrane helix</keyword>
<organism evidence="2 3">
    <name type="scientific">Candidatus Bipolaricaulis anaerobius</name>
    <dbReference type="NCBI Taxonomy" id="2026885"/>
    <lineage>
        <taxon>Bacteria</taxon>
        <taxon>Candidatus Bipolaricaulota</taxon>
        <taxon>Candidatus Bipolaricaulia</taxon>
        <taxon>Candidatus Bipolaricaulales</taxon>
        <taxon>Candidatus Bipolaricaulaceae</taxon>
        <taxon>Candidatus Bipolaricaulis</taxon>
    </lineage>
</organism>
<dbReference type="Pfam" id="PF07136">
    <property type="entry name" value="DUF1385"/>
    <property type="match status" value="1"/>
</dbReference>
<keyword evidence="1" id="KW-0472">Membrane</keyword>
<protein>
    <recommendedName>
        <fullName evidence="4">DUF1385 domain-containing protein</fullName>
    </recommendedName>
</protein>
<dbReference type="InterPro" id="IPR010787">
    <property type="entry name" value="DUF1385"/>
</dbReference>
<evidence type="ECO:0008006" key="4">
    <source>
        <dbReference type="Google" id="ProtNLM"/>
    </source>
</evidence>
<accession>A0A2X3L2F5</accession>
<dbReference type="KEGG" id="bana:BARAN1_1307"/>
<dbReference type="Proteomes" id="UP000249818">
    <property type="component" value="Chromosome BARAN1"/>
</dbReference>
<dbReference type="RefSeq" id="WP_122031705.1">
    <property type="nucleotide sequence ID" value="NZ_LS483254.1"/>
</dbReference>
<dbReference type="AlphaFoldDB" id="A0A2X3L2F5"/>
<evidence type="ECO:0000313" key="3">
    <source>
        <dbReference type="Proteomes" id="UP000249818"/>
    </source>
</evidence>
<dbReference type="PANTHER" id="PTHR42867">
    <property type="entry name" value="MEMBRANE PROTEIN-RELATED"/>
    <property type="match status" value="1"/>
</dbReference>
<dbReference type="PANTHER" id="PTHR42867:SF1">
    <property type="entry name" value="MEMBRANE PROTEIN-RELATED"/>
    <property type="match status" value="1"/>
</dbReference>
<proteinExistence type="predicted"/>
<sequence length="287" mass="31367">MPIGGQAVIEGVMLQDGPRVAMAVRTPDGPIAVEPLPNRFAVPRLEGIPFVRGPIKLVQMLALGWEALSRSAELAYPAEAPASRWESLLVIVLVVVILVGGFMLLPAYLTGLTGIENRILFNLVEGGIRVALFLGYLAAISFLSDIRRVFQYHGAEHKVVHSYEEGVASVPDARGRSPIHPRCGTSFLLLFVVVAILVFSLLPTSNVWIRLGGRLLLLPVVASLTYEILRFGSRHPRAWWLQPLLAPGLLLQRFTTRDPSDDQIEVAFAALRYLTDEDARSSSTTGA</sequence>
<reference evidence="3" key="1">
    <citation type="submission" date="2018-05" db="EMBL/GenBank/DDBJ databases">
        <authorList>
            <person name="Hao L."/>
        </authorList>
    </citation>
    <scope>NUCLEOTIDE SEQUENCE [LARGE SCALE GENOMIC DNA]</scope>
</reference>
<feature type="transmembrane region" description="Helical" evidence="1">
    <location>
        <begin position="88"/>
        <end position="108"/>
    </location>
</feature>
<feature type="transmembrane region" description="Helical" evidence="1">
    <location>
        <begin position="120"/>
        <end position="143"/>
    </location>
</feature>
<feature type="transmembrane region" description="Helical" evidence="1">
    <location>
        <begin position="183"/>
        <end position="202"/>
    </location>
</feature>
<keyword evidence="3" id="KW-1185">Reference proteome</keyword>
<dbReference type="OrthoDB" id="9784805at2"/>